<feature type="transmembrane region" description="Helical" evidence="1">
    <location>
        <begin position="48"/>
        <end position="69"/>
    </location>
</feature>
<dbReference type="InterPro" id="IPR017731">
    <property type="entry name" value="TssM1-like"/>
</dbReference>
<feature type="domain" description="IcmF-related" evidence="3">
    <location>
        <begin position="467"/>
        <end position="750"/>
    </location>
</feature>
<evidence type="ECO:0000259" key="5">
    <source>
        <dbReference type="Pfam" id="PF21070"/>
    </source>
</evidence>
<feature type="domain" description="Type VI secretion system IcmF C-terminal" evidence="2">
    <location>
        <begin position="999"/>
        <end position="1103"/>
    </location>
</feature>
<dbReference type="Proteomes" id="UP000317951">
    <property type="component" value="Unassembled WGS sequence"/>
</dbReference>
<evidence type="ECO:0000313" key="6">
    <source>
        <dbReference type="EMBL" id="SDE88222.1"/>
    </source>
</evidence>
<accession>A0A5C5QD54</accession>
<dbReference type="EMBL" id="LT629689">
    <property type="protein sequence ID" value="SDE88222.1"/>
    <property type="molecule type" value="Genomic_DNA"/>
</dbReference>
<evidence type="ECO:0000259" key="2">
    <source>
        <dbReference type="Pfam" id="PF06744"/>
    </source>
</evidence>
<evidence type="ECO:0000313" key="9">
    <source>
        <dbReference type="Proteomes" id="UP000317951"/>
    </source>
</evidence>
<dbReference type="InterPro" id="IPR010623">
    <property type="entry name" value="IcmF_C"/>
</dbReference>
<sequence>MNAFFKGASAVLRNTWVWSLLLVLAGALLVWFFGPLLAVDDHRFWHGATARLLTISGLFLLWGLAMVWVGGRRATRLDPSEHQQRQQRQGQLSAERNQVRGRFKEAVQALKTAQRYAGRSERWRHEVPWYLLIGQSGSGKTALVAAQGLRAPLDRVETSAPGATAYCDWYFADDAVLVETAGRYLAQPDPTLDGAGWSTLLGLLRSRRRTRPLNGVVVTLAVETLAGSHQHDLEQQARQVHGRLQEIQQTLHADVPVYLVLTYADRLPGFDEFFDEQQGDDAQDVLGAQLVASAAGADIAQVREAFEALLQRLADELIPRLHRERNAERRGRMLDFPRQAASLGERLSVFVESAFSSHRYQRINGLRGVYLTRAQTRERPARFVQGLFNRVIVAEAGLAGLDTPERQRIRRRQAGLVLAAVLVIGSAAAVWGHSYGFNHQRLANLHALGEPPSPIPPVVDPTLALLTQLDRRLAATQVFPAQAEVRWMERAGLYQGELSQPLLTSAYEASLREQLLPEVVSLLEAQVSASLGERERLLDTLRAYLMLNLRERRDSVWLAEHMAGHWSARYAGDTSTQTRLNAHFGRLLALPFDAALNDDLVARARQVLRGESLAEAVYRALREQARDLAPQRLTDGRVFTQPEPPIPGFYSQRYLRYFDKQGPRLVNAIAQDNWVLGQGTDLSAGDLRRLMRELEQRYFSEYADAWSHALGQVRLRDSESLKHTADQLANLTSAQSALVQLLQQVRENTRLLPTPDRLDAVREQVGELNAAVSDALVVPFPGKALPETARRALQRRFERLHPLLDEQQNPSAELTQAMGLLDELRLQLTALSRDSSPEHAAFKLAGQRMDGRQPALSDLRDAAARLPLPLRGWFEAIADDTWRHLLDEAYGYVNQRYQSEVYGFYAKAIQRRYPFNAHAASDVALGDFQAFFKPSGAMARFYDGYLRSFVSVEGSRYRLRGLDGRSLPVSRGLLEQLTKAQTIRQGFFTEEQGEWAVRFTLAPYSLDQAVSRAILRVGDRQLEYRHGPIVPMAFHWPGEAGTGRSSLVLERGAQRPLGIEKNSGDWSLFRFFELMQSEPANGTQAHILKADLAGLRANYLLTHQRTPSPFQMAAWRTFRLPEQL</sequence>
<dbReference type="InterPro" id="IPR048677">
    <property type="entry name" value="TssM1_hel"/>
</dbReference>
<dbReference type="Pfam" id="PF06744">
    <property type="entry name" value="IcmF_C"/>
    <property type="match status" value="1"/>
</dbReference>
<dbReference type="InterPro" id="IPR053156">
    <property type="entry name" value="T6SS_TssM-like"/>
</dbReference>
<reference evidence="7 9" key="2">
    <citation type="submission" date="2019-06" db="EMBL/GenBank/DDBJ databases">
        <title>Pseudomonas bimorpha sp. nov. isolated from bovine raw milk and skim milk concentrate.</title>
        <authorList>
            <person name="Hofmann K."/>
            <person name="Huptas C."/>
            <person name="Doll E."/>
            <person name="Scherer S."/>
            <person name="Wenning M."/>
        </authorList>
    </citation>
    <scope>NUCLEOTIDE SEQUENCE [LARGE SCALE GENOMIC DNA]</scope>
    <source>
        <strain evidence="7 9">DSM 17835</strain>
    </source>
</reference>
<dbReference type="OrthoDB" id="9758229at2"/>
<keyword evidence="8" id="KW-1185">Reference proteome</keyword>
<keyword evidence="1" id="KW-0812">Transmembrane</keyword>
<dbReference type="NCBIfam" id="TIGR03348">
    <property type="entry name" value="VI_IcmF"/>
    <property type="match status" value="1"/>
</dbReference>
<dbReference type="InterPro" id="IPR009612">
    <property type="entry name" value="IcmF-rel"/>
</dbReference>
<evidence type="ECO:0000313" key="7">
    <source>
        <dbReference type="EMBL" id="TWS03185.1"/>
    </source>
</evidence>
<dbReference type="Pfam" id="PF14331">
    <property type="entry name" value="IcmF-related_N"/>
    <property type="match status" value="1"/>
</dbReference>
<dbReference type="EMBL" id="VFET01000014">
    <property type="protein sequence ID" value="TWS03185.1"/>
    <property type="molecule type" value="Genomic_DNA"/>
</dbReference>
<feature type="domain" description="Type VI secretion system component TssM1 helical" evidence="5">
    <location>
        <begin position="893"/>
        <end position="990"/>
    </location>
</feature>
<name>A0A5C5QD54_9PSED</name>
<evidence type="ECO:0000313" key="8">
    <source>
        <dbReference type="Proteomes" id="UP000182858"/>
    </source>
</evidence>
<feature type="domain" description="Type VI secretion system component TssM1 N-terminal" evidence="4">
    <location>
        <begin position="193"/>
        <end position="379"/>
    </location>
</feature>
<feature type="transmembrane region" description="Helical" evidence="1">
    <location>
        <begin position="414"/>
        <end position="432"/>
    </location>
</feature>
<dbReference type="GeneID" id="78552770"/>
<reference evidence="6 8" key="1">
    <citation type="submission" date="2016-10" db="EMBL/GenBank/DDBJ databases">
        <authorList>
            <person name="Varghese N."/>
            <person name="Submissions S."/>
        </authorList>
    </citation>
    <scope>NUCLEOTIDE SEQUENCE [LARGE SCALE GENOMIC DNA]</scope>
    <source>
        <strain evidence="6 8">DSM 17835</strain>
    </source>
</reference>
<dbReference type="PANTHER" id="PTHR36153:SF1">
    <property type="entry name" value="TYPE VI SECRETION SYSTEM COMPONENT TSSM1"/>
    <property type="match status" value="1"/>
</dbReference>
<evidence type="ECO:0000259" key="4">
    <source>
        <dbReference type="Pfam" id="PF14331"/>
    </source>
</evidence>
<keyword evidence="1" id="KW-0472">Membrane</keyword>
<keyword evidence="1" id="KW-1133">Transmembrane helix</keyword>
<dbReference type="InterPro" id="IPR025743">
    <property type="entry name" value="TssM1_N"/>
</dbReference>
<dbReference type="PANTHER" id="PTHR36153">
    <property type="entry name" value="INNER MEMBRANE PROTEIN-RELATED"/>
    <property type="match status" value="1"/>
</dbReference>
<protein>
    <submittedName>
        <fullName evidence="7">Type VI secretion system membrane subunit TssM</fullName>
    </submittedName>
    <submittedName>
        <fullName evidence="6">Type VI secretion system protein ImpL</fullName>
    </submittedName>
</protein>
<dbReference type="InterPro" id="IPR027417">
    <property type="entry name" value="P-loop_NTPase"/>
</dbReference>
<gene>
    <name evidence="7" type="primary">tssM</name>
    <name evidence="7" type="ORF">FIV36_17910</name>
    <name evidence="6" type="ORF">SAMN05216591_1263</name>
</gene>
<dbReference type="AlphaFoldDB" id="A0A5C5QD54"/>
<organism evidence="7 9">
    <name type="scientific">Pseudomonas extremaustralis</name>
    <dbReference type="NCBI Taxonomy" id="359110"/>
    <lineage>
        <taxon>Bacteria</taxon>
        <taxon>Pseudomonadati</taxon>
        <taxon>Pseudomonadota</taxon>
        <taxon>Gammaproteobacteria</taxon>
        <taxon>Pseudomonadales</taxon>
        <taxon>Pseudomonadaceae</taxon>
        <taxon>Pseudomonas</taxon>
    </lineage>
</organism>
<dbReference type="Proteomes" id="UP000182858">
    <property type="component" value="Chromosome I"/>
</dbReference>
<dbReference type="Pfam" id="PF06761">
    <property type="entry name" value="IcmF-related"/>
    <property type="match status" value="1"/>
</dbReference>
<proteinExistence type="predicted"/>
<evidence type="ECO:0000256" key="1">
    <source>
        <dbReference type="SAM" id="Phobius"/>
    </source>
</evidence>
<dbReference type="Pfam" id="PF21070">
    <property type="entry name" value="IcmF_helical"/>
    <property type="match status" value="1"/>
</dbReference>
<evidence type="ECO:0000259" key="3">
    <source>
        <dbReference type="Pfam" id="PF06761"/>
    </source>
</evidence>
<dbReference type="SUPFAM" id="SSF52540">
    <property type="entry name" value="P-loop containing nucleoside triphosphate hydrolases"/>
    <property type="match status" value="1"/>
</dbReference>
<dbReference type="RefSeq" id="WP_010564687.1">
    <property type="nucleotide sequence ID" value="NZ_LT629689.1"/>
</dbReference>